<accession>A0AAP0BG38</accession>
<evidence type="ECO:0000313" key="2">
    <source>
        <dbReference type="EMBL" id="KAK8938550.1"/>
    </source>
</evidence>
<evidence type="ECO:0000256" key="1">
    <source>
        <dbReference type="RuleBase" id="RU367018"/>
    </source>
</evidence>
<protein>
    <recommendedName>
        <fullName evidence="1">Protein FAR1-RELATED SEQUENCE</fullName>
    </recommendedName>
</protein>
<dbReference type="PANTHER" id="PTHR31669:SF282">
    <property type="entry name" value="PROTEIN FAR1-RELATED SEQUENCE"/>
    <property type="match status" value="1"/>
</dbReference>
<name>A0AAP0BG38_9ASPA</name>
<organism evidence="2 3">
    <name type="scientific">Platanthera zijinensis</name>
    <dbReference type="NCBI Taxonomy" id="2320716"/>
    <lineage>
        <taxon>Eukaryota</taxon>
        <taxon>Viridiplantae</taxon>
        <taxon>Streptophyta</taxon>
        <taxon>Embryophyta</taxon>
        <taxon>Tracheophyta</taxon>
        <taxon>Spermatophyta</taxon>
        <taxon>Magnoliopsida</taxon>
        <taxon>Liliopsida</taxon>
        <taxon>Asparagales</taxon>
        <taxon>Orchidaceae</taxon>
        <taxon>Orchidoideae</taxon>
        <taxon>Orchideae</taxon>
        <taxon>Orchidinae</taxon>
        <taxon>Platanthera</taxon>
    </lineage>
</organism>
<keyword evidence="1" id="KW-0862">Zinc</keyword>
<dbReference type="Proteomes" id="UP001418222">
    <property type="component" value="Unassembled WGS sequence"/>
</dbReference>
<reference evidence="2 3" key="1">
    <citation type="journal article" date="2022" name="Nat. Plants">
        <title>Genomes of leafy and leafless Platanthera orchids illuminate the evolution of mycoheterotrophy.</title>
        <authorList>
            <person name="Li M.H."/>
            <person name="Liu K.W."/>
            <person name="Li Z."/>
            <person name="Lu H.C."/>
            <person name="Ye Q.L."/>
            <person name="Zhang D."/>
            <person name="Wang J.Y."/>
            <person name="Li Y.F."/>
            <person name="Zhong Z.M."/>
            <person name="Liu X."/>
            <person name="Yu X."/>
            <person name="Liu D.K."/>
            <person name="Tu X.D."/>
            <person name="Liu B."/>
            <person name="Hao Y."/>
            <person name="Liao X.Y."/>
            <person name="Jiang Y.T."/>
            <person name="Sun W.H."/>
            <person name="Chen J."/>
            <person name="Chen Y.Q."/>
            <person name="Ai Y."/>
            <person name="Zhai J.W."/>
            <person name="Wu S.S."/>
            <person name="Zhou Z."/>
            <person name="Hsiao Y.Y."/>
            <person name="Wu W.L."/>
            <person name="Chen Y.Y."/>
            <person name="Lin Y.F."/>
            <person name="Hsu J.L."/>
            <person name="Li C.Y."/>
            <person name="Wang Z.W."/>
            <person name="Zhao X."/>
            <person name="Zhong W.Y."/>
            <person name="Ma X.K."/>
            <person name="Ma L."/>
            <person name="Huang J."/>
            <person name="Chen G.Z."/>
            <person name="Huang M.Z."/>
            <person name="Huang L."/>
            <person name="Peng D.H."/>
            <person name="Luo Y.B."/>
            <person name="Zou S.Q."/>
            <person name="Chen S.P."/>
            <person name="Lan S."/>
            <person name="Tsai W.C."/>
            <person name="Van de Peer Y."/>
            <person name="Liu Z.J."/>
        </authorList>
    </citation>
    <scope>NUCLEOTIDE SEQUENCE [LARGE SCALE GENOMIC DNA]</scope>
    <source>
        <strain evidence="2">Lor287</strain>
    </source>
</reference>
<dbReference type="GO" id="GO:0005634">
    <property type="term" value="C:nucleus"/>
    <property type="evidence" value="ECO:0007669"/>
    <property type="project" value="UniProtKB-SubCell"/>
</dbReference>
<gene>
    <name evidence="2" type="ORF">KSP39_PZI011416</name>
</gene>
<proteinExistence type="inferred from homology"/>
<dbReference type="EMBL" id="JBBWWQ010000009">
    <property type="protein sequence ID" value="KAK8938550.1"/>
    <property type="molecule type" value="Genomic_DNA"/>
</dbReference>
<dbReference type="AlphaFoldDB" id="A0AAP0BG38"/>
<comment type="similarity">
    <text evidence="1">Belongs to the FHY3/FAR1 family.</text>
</comment>
<keyword evidence="1" id="KW-0479">Metal-binding</keyword>
<keyword evidence="1" id="KW-0539">Nucleus</keyword>
<keyword evidence="3" id="KW-1185">Reference proteome</keyword>
<sequence>MWSTAFNKEILNLDILSTQRSESANNRLHGCYKPTSSLVECFLGIEKLIYTWRRSEHDEDFKYKEGTITLKYKTCPILKQMSKIYTRKIYSIFEATFMEGFVGLTIAE</sequence>
<dbReference type="InterPro" id="IPR031052">
    <property type="entry name" value="FHY3/FAR1"/>
</dbReference>
<dbReference type="PANTHER" id="PTHR31669">
    <property type="entry name" value="PROTEIN FAR1-RELATED SEQUENCE 10-RELATED"/>
    <property type="match status" value="1"/>
</dbReference>
<comment type="caution">
    <text evidence="2">The sequence shown here is derived from an EMBL/GenBank/DDBJ whole genome shotgun (WGS) entry which is preliminary data.</text>
</comment>
<dbReference type="GO" id="GO:0008270">
    <property type="term" value="F:zinc ion binding"/>
    <property type="evidence" value="ECO:0007669"/>
    <property type="project" value="UniProtKB-UniRule"/>
</dbReference>
<dbReference type="GO" id="GO:0006355">
    <property type="term" value="P:regulation of DNA-templated transcription"/>
    <property type="evidence" value="ECO:0007669"/>
    <property type="project" value="UniProtKB-UniRule"/>
</dbReference>
<keyword evidence="1" id="KW-0863">Zinc-finger</keyword>
<comment type="function">
    <text evidence="1">Putative transcription activator involved in regulating light control of development.</text>
</comment>
<evidence type="ECO:0000313" key="3">
    <source>
        <dbReference type="Proteomes" id="UP001418222"/>
    </source>
</evidence>
<comment type="subcellular location">
    <subcellularLocation>
        <location evidence="1">Nucleus</location>
    </subcellularLocation>
</comment>